<accession>A0AAE5X1P4</accession>
<evidence type="ECO:0000313" key="7">
    <source>
        <dbReference type="EMBL" id="QAU47055.1"/>
    </source>
</evidence>
<dbReference type="PANTHER" id="PTHR14226:SF57">
    <property type="entry name" value="BLR7027 PROTEIN"/>
    <property type="match status" value="1"/>
</dbReference>
<dbReference type="InterPro" id="IPR002641">
    <property type="entry name" value="PNPLA_dom"/>
</dbReference>
<keyword evidence="2 4" id="KW-0442">Lipid degradation</keyword>
<sequence length="403" mass="44839">MSRRNKPRRFTNIQPVQAHGERDMNGNTESIGSGNLPGQVVLVLQGGGALGSYQAGVYQALHEAGIEPDWIIGTSIGAINASLIAGNEPQHRLERLKVFWKRMEQSPPWSFRSAFPGFNEKLTYWSTVTSGIPGFFRPNPLAHAGDSYPLGADHAGFYSTAPLEKTLNELVDFRLVNRCTPRLTVGAAHVRSSRMRYFDSRDGELTVKHVMASGALPPAFPAVRIDGELYWDGGILSNTPTEAVFDDNPRKDSLIFAVHLWNPVGGEPTTMAEVLNRHKDVQYSSRIASQITRQQQAHRLRHVINQLAARLPEHERSNPAVRELTSYGCPTRMHVVRLLAPQLDHETHTKDIDFSPSGIFRRWDAGYAHTQSALASKPWQGEFDPLAGVILHDQQEMMPMAAE</sequence>
<dbReference type="Gene3D" id="3.40.1090.10">
    <property type="entry name" value="Cytosolic phospholipase A2 catalytic domain"/>
    <property type="match status" value="2"/>
</dbReference>
<dbReference type="CDD" id="cd07209">
    <property type="entry name" value="Pat_hypo_Ecoli_Z1214_like"/>
    <property type="match status" value="1"/>
</dbReference>
<dbReference type="GO" id="GO:0016787">
    <property type="term" value="F:hydrolase activity"/>
    <property type="evidence" value="ECO:0007669"/>
    <property type="project" value="UniProtKB-UniRule"/>
</dbReference>
<dbReference type="EMBL" id="CP030053">
    <property type="protein sequence ID" value="QAU47055.1"/>
    <property type="molecule type" value="Genomic_DNA"/>
</dbReference>
<dbReference type="KEGG" id="bgz:XH91_17955"/>
<evidence type="ECO:0000259" key="6">
    <source>
        <dbReference type="PROSITE" id="PS51635"/>
    </source>
</evidence>
<evidence type="ECO:0000256" key="5">
    <source>
        <dbReference type="SAM" id="MobiDB-lite"/>
    </source>
</evidence>
<proteinExistence type="predicted"/>
<dbReference type="GO" id="GO:0016042">
    <property type="term" value="P:lipid catabolic process"/>
    <property type="evidence" value="ECO:0007669"/>
    <property type="project" value="UniProtKB-UniRule"/>
</dbReference>
<feature type="region of interest" description="Disordered" evidence="5">
    <location>
        <begin position="1"/>
        <end position="24"/>
    </location>
</feature>
<reference evidence="8 10" key="2">
    <citation type="submission" date="2018-10" db="EMBL/GenBank/DDBJ databases">
        <title>Bradyrhizobium sp. nov., effective nodules isolated from peanut in China.</title>
        <authorList>
            <person name="Li Y."/>
        </authorList>
    </citation>
    <scope>NUCLEOTIDE SEQUENCE [LARGE SCALE GENOMIC DNA]</scope>
    <source>
        <strain evidence="8 10">CCBAU 53426</strain>
    </source>
</reference>
<feature type="active site" description="Proton acceptor" evidence="4">
    <location>
        <position position="232"/>
    </location>
</feature>
<feature type="domain" description="PNPLA" evidence="6">
    <location>
        <begin position="42"/>
        <end position="245"/>
    </location>
</feature>
<evidence type="ECO:0000313" key="10">
    <source>
        <dbReference type="Proteomes" id="UP000290401"/>
    </source>
</evidence>
<name>A0AAE5X1P4_9BRAD</name>
<keyword evidence="3 4" id="KW-0443">Lipid metabolism</keyword>
<feature type="short sequence motif" description="GXSXG" evidence="4">
    <location>
        <begin position="73"/>
        <end position="77"/>
    </location>
</feature>
<gene>
    <name evidence="8" type="ORF">EAS56_20805</name>
    <name evidence="7" type="ORF">XH91_17955</name>
</gene>
<feature type="short sequence motif" description="DGA/G" evidence="4">
    <location>
        <begin position="232"/>
        <end position="234"/>
    </location>
</feature>
<dbReference type="Pfam" id="PF01734">
    <property type="entry name" value="Patatin"/>
    <property type="match status" value="1"/>
</dbReference>
<dbReference type="Proteomes" id="UP000288972">
    <property type="component" value="Chromosome"/>
</dbReference>
<reference evidence="7 9" key="1">
    <citation type="submission" date="2018-06" db="EMBL/GenBank/DDBJ databases">
        <title>Comparative genomics of rhizobia nodulating Arachis hypogaea in China.</title>
        <authorList>
            <person name="Li Y."/>
        </authorList>
    </citation>
    <scope>NUCLEOTIDE SEQUENCE [LARGE SCALE GENOMIC DNA]</scope>
    <source>
        <strain evidence="7 9">CCBAU 51670</strain>
    </source>
</reference>
<evidence type="ECO:0000313" key="9">
    <source>
        <dbReference type="Proteomes" id="UP000288972"/>
    </source>
</evidence>
<dbReference type="Pfam" id="PF12536">
    <property type="entry name" value="DUF3734"/>
    <property type="match status" value="1"/>
</dbReference>
<feature type="short sequence motif" description="GXGXXG" evidence="4">
    <location>
        <begin position="46"/>
        <end position="51"/>
    </location>
</feature>
<dbReference type="EMBL" id="RDQZ01000017">
    <property type="protein sequence ID" value="RXH11265.1"/>
    <property type="molecule type" value="Genomic_DNA"/>
</dbReference>
<dbReference type="Proteomes" id="UP000290401">
    <property type="component" value="Unassembled WGS sequence"/>
</dbReference>
<evidence type="ECO:0000256" key="2">
    <source>
        <dbReference type="ARBA" id="ARBA00022963"/>
    </source>
</evidence>
<evidence type="ECO:0000313" key="8">
    <source>
        <dbReference type="EMBL" id="RXH11265.1"/>
    </source>
</evidence>
<dbReference type="InterPro" id="IPR021095">
    <property type="entry name" value="DUF3734"/>
</dbReference>
<evidence type="ECO:0000256" key="3">
    <source>
        <dbReference type="ARBA" id="ARBA00023098"/>
    </source>
</evidence>
<evidence type="ECO:0000256" key="1">
    <source>
        <dbReference type="ARBA" id="ARBA00022801"/>
    </source>
</evidence>
<dbReference type="PROSITE" id="PS51635">
    <property type="entry name" value="PNPLA"/>
    <property type="match status" value="1"/>
</dbReference>
<dbReference type="InterPro" id="IPR050301">
    <property type="entry name" value="NTE"/>
</dbReference>
<organism evidence="7 9">
    <name type="scientific">Bradyrhizobium guangzhouense</name>
    <dbReference type="NCBI Taxonomy" id="1325095"/>
    <lineage>
        <taxon>Bacteria</taxon>
        <taxon>Pseudomonadati</taxon>
        <taxon>Pseudomonadota</taxon>
        <taxon>Alphaproteobacteria</taxon>
        <taxon>Hyphomicrobiales</taxon>
        <taxon>Nitrobacteraceae</taxon>
        <taxon>Bradyrhizobium</taxon>
    </lineage>
</organism>
<dbReference type="PANTHER" id="PTHR14226">
    <property type="entry name" value="NEUROPATHY TARGET ESTERASE/SWISS CHEESE D.MELANOGASTER"/>
    <property type="match status" value="1"/>
</dbReference>
<dbReference type="InterPro" id="IPR016035">
    <property type="entry name" value="Acyl_Trfase/lysoPLipase"/>
</dbReference>
<evidence type="ECO:0000256" key="4">
    <source>
        <dbReference type="PROSITE-ProRule" id="PRU01161"/>
    </source>
</evidence>
<protein>
    <submittedName>
        <fullName evidence="7">Patatin-like phospholipase family protein</fullName>
    </submittedName>
</protein>
<dbReference type="AlphaFoldDB" id="A0AAE5X1P4"/>
<keyword evidence="1 4" id="KW-0378">Hydrolase</keyword>
<dbReference type="SUPFAM" id="SSF52151">
    <property type="entry name" value="FabD/lysophospholipase-like"/>
    <property type="match status" value="1"/>
</dbReference>
<keyword evidence="10" id="KW-1185">Reference proteome</keyword>
<feature type="active site" description="Nucleophile" evidence="4">
    <location>
        <position position="75"/>
    </location>
</feature>